<keyword evidence="1" id="KW-1133">Transmembrane helix</keyword>
<evidence type="ECO:0000256" key="1">
    <source>
        <dbReference type="SAM" id="Phobius"/>
    </source>
</evidence>
<proteinExistence type="predicted"/>
<dbReference type="AlphaFoldDB" id="A0A9N9R970"/>
<evidence type="ECO:0000313" key="3">
    <source>
        <dbReference type="Proteomes" id="UP001153714"/>
    </source>
</evidence>
<protein>
    <submittedName>
        <fullName evidence="2">Uncharacterized protein</fullName>
    </submittedName>
</protein>
<organism evidence="2 3">
    <name type="scientific">Diatraea saccharalis</name>
    <name type="common">sugarcane borer</name>
    <dbReference type="NCBI Taxonomy" id="40085"/>
    <lineage>
        <taxon>Eukaryota</taxon>
        <taxon>Metazoa</taxon>
        <taxon>Ecdysozoa</taxon>
        <taxon>Arthropoda</taxon>
        <taxon>Hexapoda</taxon>
        <taxon>Insecta</taxon>
        <taxon>Pterygota</taxon>
        <taxon>Neoptera</taxon>
        <taxon>Endopterygota</taxon>
        <taxon>Lepidoptera</taxon>
        <taxon>Glossata</taxon>
        <taxon>Ditrysia</taxon>
        <taxon>Pyraloidea</taxon>
        <taxon>Crambidae</taxon>
        <taxon>Crambinae</taxon>
        <taxon>Diatraea</taxon>
    </lineage>
</organism>
<feature type="transmembrane region" description="Helical" evidence="1">
    <location>
        <begin position="26"/>
        <end position="45"/>
    </location>
</feature>
<reference evidence="2" key="2">
    <citation type="submission" date="2022-10" db="EMBL/GenBank/DDBJ databases">
        <authorList>
            <consortium name="ENA_rothamsted_submissions"/>
            <consortium name="culmorum"/>
            <person name="King R."/>
        </authorList>
    </citation>
    <scope>NUCLEOTIDE SEQUENCE</scope>
</reference>
<dbReference type="EMBL" id="OU893335">
    <property type="protein sequence ID" value="CAG9792097.1"/>
    <property type="molecule type" value="Genomic_DNA"/>
</dbReference>
<dbReference type="OrthoDB" id="7352006at2759"/>
<gene>
    <name evidence="2" type="ORF">DIATSA_LOCUS9658</name>
</gene>
<dbReference type="Proteomes" id="UP001153714">
    <property type="component" value="Chromosome 4"/>
</dbReference>
<evidence type="ECO:0000313" key="2">
    <source>
        <dbReference type="EMBL" id="CAG9792097.1"/>
    </source>
</evidence>
<reference evidence="2" key="1">
    <citation type="submission" date="2021-12" db="EMBL/GenBank/DDBJ databases">
        <authorList>
            <person name="King R."/>
        </authorList>
    </citation>
    <scope>NUCLEOTIDE SEQUENCE</scope>
</reference>
<accession>A0A9N9R970</accession>
<keyword evidence="1" id="KW-0472">Membrane</keyword>
<keyword evidence="3" id="KW-1185">Reference proteome</keyword>
<keyword evidence="1" id="KW-0812">Transmembrane</keyword>
<sequence>MQTVEKINKKIIFIFPNFQMMGYLEMLSIGSFVAYSSAVAFFICIRGEIFFNDAKETKTLCVAVLSSYNDGTCYNKTNIKNLFINNSLKSPTRQVCYSSISVMSLRSRVRFPDGKINFFILPPSGEFYVNTFTSELST</sequence>
<name>A0A9N9R970_9NEOP</name>